<organism evidence="3">
    <name type="scientific">hydrothermal vent metagenome</name>
    <dbReference type="NCBI Taxonomy" id="652676"/>
    <lineage>
        <taxon>unclassified sequences</taxon>
        <taxon>metagenomes</taxon>
        <taxon>ecological metagenomes</taxon>
    </lineage>
</organism>
<dbReference type="PANTHER" id="PTHR20883:SF15">
    <property type="entry name" value="PHYTANOYL-COA DIOXYGENASE DOMAIN-CONTAINING PROTEIN 1"/>
    <property type="match status" value="1"/>
</dbReference>
<keyword evidence="2" id="KW-0408">Iron</keyword>
<dbReference type="SUPFAM" id="SSF51197">
    <property type="entry name" value="Clavaminate synthase-like"/>
    <property type="match status" value="1"/>
</dbReference>
<accession>A0A161K6J5</accession>
<evidence type="ECO:0000256" key="1">
    <source>
        <dbReference type="ARBA" id="ARBA00022723"/>
    </source>
</evidence>
<name>A0A161K6J5_9ZZZZ</name>
<sequence>MTILPRFQVDHQGRLSAEALQSWSQDGCLMIEDFVPAESCDQLQQAIDDLVDQFEPESVKTVFSTTSQSHAASEYFESSGDKIRFFFEEAVFDERGDLTTPKAKALNKIGHALHDLHPVFESFSYHPRLARLAEQLDLEDPRLIQSMVIFKQPKIGGEVVWHQDSTFLYTEPMSATGFWFALEDANLQNGCLWVLPGEHQNGLRQRFCRVDGRLKTQDIPDAIPFDVARAVPLEVSRGTLVILDGLLPHYSAANVSDRSRCAYSLHTVSGKALYPADNWLQRGPDMALRSLSAGATE</sequence>
<proteinExistence type="predicted"/>
<dbReference type="InterPro" id="IPR008775">
    <property type="entry name" value="Phytyl_CoA_dOase-like"/>
</dbReference>
<gene>
    <name evidence="3" type="ORF">MGWOODY_XGa2011</name>
</gene>
<evidence type="ECO:0008006" key="4">
    <source>
        <dbReference type="Google" id="ProtNLM"/>
    </source>
</evidence>
<evidence type="ECO:0000256" key="2">
    <source>
        <dbReference type="ARBA" id="ARBA00023004"/>
    </source>
</evidence>
<dbReference type="EMBL" id="CZRL01000100">
    <property type="protein sequence ID" value="CUS54055.1"/>
    <property type="molecule type" value="Genomic_DNA"/>
</dbReference>
<dbReference type="PANTHER" id="PTHR20883">
    <property type="entry name" value="PHYTANOYL-COA DIOXYGENASE DOMAIN CONTAINING 1"/>
    <property type="match status" value="1"/>
</dbReference>
<keyword evidence="1" id="KW-0479">Metal-binding</keyword>
<reference evidence="3" key="1">
    <citation type="submission" date="2015-10" db="EMBL/GenBank/DDBJ databases">
        <authorList>
            <person name="Gilbert D.G."/>
        </authorList>
    </citation>
    <scope>NUCLEOTIDE SEQUENCE</scope>
</reference>
<dbReference type="GO" id="GO:0046872">
    <property type="term" value="F:metal ion binding"/>
    <property type="evidence" value="ECO:0007669"/>
    <property type="project" value="UniProtKB-KW"/>
</dbReference>
<dbReference type="AlphaFoldDB" id="A0A161K6J5"/>
<evidence type="ECO:0000313" key="3">
    <source>
        <dbReference type="EMBL" id="CUS54055.1"/>
    </source>
</evidence>
<dbReference type="Pfam" id="PF05721">
    <property type="entry name" value="PhyH"/>
    <property type="match status" value="1"/>
</dbReference>
<protein>
    <recommendedName>
        <fullName evidence="4">Phytanoyl-CoA dioxygenase</fullName>
    </recommendedName>
</protein>
<dbReference type="Gene3D" id="2.60.120.620">
    <property type="entry name" value="q2cbj1_9rhob like domain"/>
    <property type="match status" value="1"/>
</dbReference>